<comment type="caution">
    <text evidence="3">The sequence shown here is derived from an EMBL/GenBank/DDBJ whole genome shotgun (WGS) entry which is preliminary data.</text>
</comment>
<dbReference type="PANTHER" id="PTHR10885">
    <property type="entry name" value="ISOPENTENYL-DIPHOSPHATE DELTA-ISOMERASE"/>
    <property type="match status" value="1"/>
</dbReference>
<reference evidence="3" key="2">
    <citation type="journal article" date="2021" name="PeerJ">
        <title>Extensive microbial diversity within the chicken gut microbiome revealed by metagenomics and culture.</title>
        <authorList>
            <person name="Gilroy R."/>
            <person name="Ravi A."/>
            <person name="Getino M."/>
            <person name="Pursley I."/>
            <person name="Horton D.L."/>
            <person name="Alikhan N.F."/>
            <person name="Baker D."/>
            <person name="Gharbi K."/>
            <person name="Hall N."/>
            <person name="Watson M."/>
            <person name="Adriaenssens E.M."/>
            <person name="Foster-Nyarko E."/>
            <person name="Jarju S."/>
            <person name="Secka A."/>
            <person name="Antonio M."/>
            <person name="Oren A."/>
            <person name="Chaudhuri R.R."/>
            <person name="La Ragione R."/>
            <person name="Hildebrand F."/>
            <person name="Pallen M.J."/>
        </authorList>
    </citation>
    <scope>NUCLEOTIDE SEQUENCE</scope>
    <source>
        <strain evidence="3">CHK199-13235</strain>
    </source>
</reference>
<dbReference type="InterPro" id="IPR015797">
    <property type="entry name" value="NUDIX_hydrolase-like_dom_sf"/>
</dbReference>
<organism evidence="3 4">
    <name type="scientific">Candidatus Merdivicinus excrementipullorum</name>
    <dbReference type="NCBI Taxonomy" id="2840867"/>
    <lineage>
        <taxon>Bacteria</taxon>
        <taxon>Bacillati</taxon>
        <taxon>Bacillota</taxon>
        <taxon>Clostridia</taxon>
        <taxon>Eubacteriales</taxon>
        <taxon>Oscillospiraceae</taxon>
        <taxon>Oscillospiraceae incertae sedis</taxon>
        <taxon>Candidatus Merdivicinus</taxon>
    </lineage>
</organism>
<evidence type="ECO:0000259" key="2">
    <source>
        <dbReference type="PROSITE" id="PS51462"/>
    </source>
</evidence>
<evidence type="ECO:0000256" key="1">
    <source>
        <dbReference type="ARBA" id="ARBA00022801"/>
    </source>
</evidence>
<dbReference type="PANTHER" id="PTHR10885:SF0">
    <property type="entry name" value="ISOPENTENYL-DIPHOSPHATE DELTA-ISOMERASE"/>
    <property type="match status" value="1"/>
</dbReference>
<protein>
    <submittedName>
        <fullName evidence="3">NUDIX domain-containing protein</fullName>
    </submittedName>
</protein>
<name>A0A9D1FNF3_9FIRM</name>
<keyword evidence="1" id="KW-0378">Hydrolase</keyword>
<feature type="domain" description="Nudix hydrolase" evidence="2">
    <location>
        <begin position="30"/>
        <end position="162"/>
    </location>
</feature>
<dbReference type="GO" id="GO:0016787">
    <property type="term" value="F:hydrolase activity"/>
    <property type="evidence" value="ECO:0007669"/>
    <property type="project" value="UniProtKB-KW"/>
</dbReference>
<evidence type="ECO:0000313" key="3">
    <source>
        <dbReference type="EMBL" id="HIS76653.1"/>
    </source>
</evidence>
<dbReference type="AlphaFoldDB" id="A0A9D1FNF3"/>
<dbReference type="InterPro" id="IPR000086">
    <property type="entry name" value="NUDIX_hydrolase_dom"/>
</dbReference>
<accession>A0A9D1FNF3</accession>
<sequence>MVEEWIDLYDRSGRPLGRKIPKGVKRENGEYYRHVHIILYSRQGGWLIQQRSMGKEFFPGKWDVTGGGVIAGEESRDAALREVREELGLSIPPEELRYAGGMVVEEAGRCLLDVWYALLDFRPEECVLQKEEVQAVKLVSFEELLALCLDKGPEYRALLEKTGGGLY</sequence>
<reference evidence="3" key="1">
    <citation type="submission" date="2020-10" db="EMBL/GenBank/DDBJ databases">
        <authorList>
            <person name="Gilroy R."/>
        </authorList>
    </citation>
    <scope>NUCLEOTIDE SEQUENCE</scope>
    <source>
        <strain evidence="3">CHK199-13235</strain>
    </source>
</reference>
<evidence type="ECO:0000313" key="4">
    <source>
        <dbReference type="Proteomes" id="UP000824002"/>
    </source>
</evidence>
<dbReference type="PROSITE" id="PS51462">
    <property type="entry name" value="NUDIX"/>
    <property type="match status" value="1"/>
</dbReference>
<dbReference type="Pfam" id="PF00293">
    <property type="entry name" value="NUDIX"/>
    <property type="match status" value="1"/>
</dbReference>
<dbReference type="SUPFAM" id="SSF55811">
    <property type="entry name" value="Nudix"/>
    <property type="match status" value="1"/>
</dbReference>
<dbReference type="PROSITE" id="PS00893">
    <property type="entry name" value="NUDIX_BOX"/>
    <property type="match status" value="1"/>
</dbReference>
<dbReference type="Proteomes" id="UP000824002">
    <property type="component" value="Unassembled WGS sequence"/>
</dbReference>
<dbReference type="CDD" id="cd04693">
    <property type="entry name" value="NUDIX_Hydrolase"/>
    <property type="match status" value="1"/>
</dbReference>
<dbReference type="EMBL" id="DVJP01000050">
    <property type="protein sequence ID" value="HIS76653.1"/>
    <property type="molecule type" value="Genomic_DNA"/>
</dbReference>
<dbReference type="InterPro" id="IPR020084">
    <property type="entry name" value="NUDIX_hydrolase_CS"/>
</dbReference>
<proteinExistence type="predicted"/>
<dbReference type="Gene3D" id="3.90.79.10">
    <property type="entry name" value="Nucleoside Triphosphate Pyrophosphohydrolase"/>
    <property type="match status" value="1"/>
</dbReference>
<gene>
    <name evidence="3" type="ORF">IAB51_07560</name>
</gene>